<dbReference type="EMBL" id="JACNJN010000145">
    <property type="protein sequence ID" value="MBC8336168.1"/>
    <property type="molecule type" value="Genomic_DNA"/>
</dbReference>
<dbReference type="InterPro" id="IPR029058">
    <property type="entry name" value="AB_hydrolase_fold"/>
</dbReference>
<keyword evidence="1" id="KW-0378">Hydrolase</keyword>
<accession>A0A8J6NMJ5</accession>
<sequence>MAMKKKWIDISSPVRSEAENSVYSASYTLRNLAEGGVIPEQQLKRFQKKTFLDDFYWRAYWRRGDLITAGGRAQLPQRVDAVVVFMHGWDGNGEIWENLPARVLGNEKNLLVLVPDVNGFYRSPFRHPDKISFQQCNPSSDMKAIELWLELIGVLGGRRYTPVVFAGHSMSGAALFYFNEKRWRQHPIGRVALAPALLMNDGLRKSFYRALGIGIYASQKLSLEQLSNSLSPKVINQLISGASKSVQATHEKVFKATAKETLANTFYAMGGAKLPVQNKKWQNFKVLLGHEDRLVGLTSMLDLLVELGIGSRQMRVVLGDHYFFSVGHHSRSLHQESREIALEEICDMVQACRR</sequence>
<dbReference type="SUPFAM" id="SSF53474">
    <property type="entry name" value="alpha/beta-Hydrolases"/>
    <property type="match status" value="1"/>
</dbReference>
<gene>
    <name evidence="1" type="ORF">H8E29_12945</name>
</gene>
<dbReference type="Gene3D" id="3.40.50.1820">
    <property type="entry name" value="alpha/beta hydrolase"/>
    <property type="match status" value="1"/>
</dbReference>
<name>A0A8J6NMJ5_9CHLR</name>
<dbReference type="Proteomes" id="UP000614469">
    <property type="component" value="Unassembled WGS sequence"/>
</dbReference>
<protein>
    <submittedName>
        <fullName evidence="1">Alpha/beta hydrolase</fullName>
    </submittedName>
</protein>
<dbReference type="GO" id="GO:0016787">
    <property type="term" value="F:hydrolase activity"/>
    <property type="evidence" value="ECO:0007669"/>
    <property type="project" value="UniProtKB-KW"/>
</dbReference>
<proteinExistence type="predicted"/>
<organism evidence="1 2">
    <name type="scientific">Candidatus Desulfolinea nitratireducens</name>
    <dbReference type="NCBI Taxonomy" id="2841698"/>
    <lineage>
        <taxon>Bacteria</taxon>
        <taxon>Bacillati</taxon>
        <taxon>Chloroflexota</taxon>
        <taxon>Anaerolineae</taxon>
        <taxon>Anaerolineales</taxon>
        <taxon>Anaerolineales incertae sedis</taxon>
        <taxon>Candidatus Desulfolinea</taxon>
    </lineage>
</organism>
<reference evidence="1 2" key="1">
    <citation type="submission" date="2020-08" db="EMBL/GenBank/DDBJ databases">
        <title>Bridging the membrane lipid divide: bacteria of the FCB group superphylum have the potential to synthesize archaeal ether lipids.</title>
        <authorList>
            <person name="Villanueva L."/>
            <person name="Von Meijenfeldt F.A.B."/>
            <person name="Westbye A.B."/>
            <person name="Yadav S."/>
            <person name="Hopmans E.C."/>
            <person name="Dutilh B.E."/>
            <person name="Sinninghe Damste J.S."/>
        </authorList>
    </citation>
    <scope>NUCLEOTIDE SEQUENCE [LARGE SCALE GENOMIC DNA]</scope>
    <source>
        <strain evidence="1">NIOZ-UU36</strain>
    </source>
</reference>
<comment type="caution">
    <text evidence="1">The sequence shown here is derived from an EMBL/GenBank/DDBJ whole genome shotgun (WGS) entry which is preliminary data.</text>
</comment>
<dbReference type="AlphaFoldDB" id="A0A8J6NMJ5"/>
<evidence type="ECO:0000313" key="1">
    <source>
        <dbReference type="EMBL" id="MBC8336168.1"/>
    </source>
</evidence>
<evidence type="ECO:0000313" key="2">
    <source>
        <dbReference type="Proteomes" id="UP000614469"/>
    </source>
</evidence>